<dbReference type="PANTHER" id="PTHR12287:SF22">
    <property type="entry name" value="EPIDERMAL GROWTH FACTOR RECEPTOR KINASE SUBSTRATE 8-LIKE PROTEIN 3"/>
    <property type="match status" value="1"/>
</dbReference>
<feature type="compositionally biased region" description="Basic and acidic residues" evidence="1">
    <location>
        <begin position="196"/>
        <end position="206"/>
    </location>
</feature>
<keyword evidence="4" id="KW-1185">Reference proteome</keyword>
<dbReference type="EMBL" id="VZUF01142901">
    <property type="protein sequence ID" value="NXV63593.1"/>
    <property type="molecule type" value="Genomic_DNA"/>
</dbReference>
<dbReference type="GO" id="GO:0035023">
    <property type="term" value="P:regulation of Rho protein signal transduction"/>
    <property type="evidence" value="ECO:0007669"/>
    <property type="project" value="TreeGrafter"/>
</dbReference>
<gene>
    <name evidence="3" type="primary">Eps8l3_1</name>
    <name evidence="3" type="ORF">MOLATE_R18050</name>
</gene>
<dbReference type="InterPro" id="IPR039801">
    <property type="entry name" value="EPS8-like"/>
</dbReference>
<protein>
    <submittedName>
        <fullName evidence="3">ES8L3 protein</fullName>
    </submittedName>
</protein>
<dbReference type="PANTHER" id="PTHR12287">
    <property type="entry name" value="EPIDERMAL GROWTH FACTOR RECEPTOR KINASE SUBSTRATE EPS8-RELATED PROTEIN"/>
    <property type="match status" value="1"/>
</dbReference>
<feature type="domain" description="PTB" evidence="2">
    <location>
        <begin position="59"/>
        <end position="163"/>
    </location>
</feature>
<evidence type="ECO:0000259" key="2">
    <source>
        <dbReference type="Pfam" id="PF08416"/>
    </source>
</evidence>
<dbReference type="Pfam" id="PF08416">
    <property type="entry name" value="PTB"/>
    <property type="match status" value="1"/>
</dbReference>
<reference evidence="3 4" key="1">
    <citation type="submission" date="2019-09" db="EMBL/GenBank/DDBJ databases">
        <title>Bird 10,000 Genomes (B10K) Project - Family phase.</title>
        <authorList>
            <person name="Zhang G."/>
        </authorList>
    </citation>
    <scope>NUCLEOTIDE SEQUENCE [LARGE SCALE GENOMIC DNA]</scope>
    <source>
        <strain evidence="3">OUT-0049</strain>
        <tissue evidence="3">Muscle</tissue>
    </source>
</reference>
<dbReference type="GO" id="GO:0031982">
    <property type="term" value="C:vesicle"/>
    <property type="evidence" value="ECO:0007669"/>
    <property type="project" value="TreeGrafter"/>
</dbReference>
<dbReference type="AlphaFoldDB" id="A0A7L3VHV2"/>
<dbReference type="GO" id="GO:0003779">
    <property type="term" value="F:actin binding"/>
    <property type="evidence" value="ECO:0007669"/>
    <property type="project" value="TreeGrafter"/>
</dbReference>
<feature type="region of interest" description="Disordered" evidence="1">
    <location>
        <begin position="196"/>
        <end position="231"/>
    </location>
</feature>
<evidence type="ECO:0000313" key="4">
    <source>
        <dbReference type="Proteomes" id="UP000553862"/>
    </source>
</evidence>
<feature type="non-terminal residue" evidence="3">
    <location>
        <position position="231"/>
    </location>
</feature>
<accession>A0A7L3VHV2</accession>
<dbReference type="GO" id="GO:0007266">
    <property type="term" value="P:Rho protein signal transduction"/>
    <property type="evidence" value="ECO:0007669"/>
    <property type="project" value="TreeGrafter"/>
</dbReference>
<evidence type="ECO:0000313" key="3">
    <source>
        <dbReference type="EMBL" id="NXV63593.1"/>
    </source>
</evidence>
<dbReference type="Proteomes" id="UP000553862">
    <property type="component" value="Unassembled WGS sequence"/>
</dbReference>
<dbReference type="GO" id="GO:1900029">
    <property type="term" value="P:positive regulation of ruffle assembly"/>
    <property type="evidence" value="ECO:0007669"/>
    <property type="project" value="TreeGrafter"/>
</dbReference>
<sequence length="231" mass="25557">LGGTGGQGASMSVCPSRSEYDDRAPLRHSNSFARLTGKGIYNQRKDYGQTLLKLHNDFQHHVEHLLTVPLERELRSAEDSLRRLRELQEQGRIWGQDVILEVTDQELVLSDVESKEELEAFPLGSVQGCSAGLDNAVLAISVQERNPPRSSVLLFQCERLGVSPERGKTGGSPPGWALTAAAPCQAETLRSSLEKVLRQRKEEQSNRYRHRYGGPPDPPPSPAPPYAAPER</sequence>
<dbReference type="SUPFAM" id="SSF50729">
    <property type="entry name" value="PH domain-like"/>
    <property type="match status" value="1"/>
</dbReference>
<dbReference type="InterPro" id="IPR011993">
    <property type="entry name" value="PH-like_dom_sf"/>
</dbReference>
<feature type="non-terminal residue" evidence="3">
    <location>
        <position position="1"/>
    </location>
</feature>
<name>A0A7L3VHV2_MOLAT</name>
<organism evidence="3 4">
    <name type="scientific">Molothrus ater</name>
    <name type="common">Brown-headed cowbird</name>
    <dbReference type="NCBI Taxonomy" id="84834"/>
    <lineage>
        <taxon>Eukaryota</taxon>
        <taxon>Metazoa</taxon>
        <taxon>Chordata</taxon>
        <taxon>Craniata</taxon>
        <taxon>Vertebrata</taxon>
        <taxon>Euteleostomi</taxon>
        <taxon>Archelosauria</taxon>
        <taxon>Archosauria</taxon>
        <taxon>Dinosauria</taxon>
        <taxon>Saurischia</taxon>
        <taxon>Theropoda</taxon>
        <taxon>Coelurosauria</taxon>
        <taxon>Aves</taxon>
        <taxon>Neognathae</taxon>
        <taxon>Neoaves</taxon>
        <taxon>Telluraves</taxon>
        <taxon>Australaves</taxon>
        <taxon>Passeriformes</taxon>
        <taxon>Passeroidea</taxon>
        <taxon>Icteridae</taxon>
        <taxon>Molothrus</taxon>
    </lineage>
</organism>
<dbReference type="Gene3D" id="2.30.29.30">
    <property type="entry name" value="Pleckstrin-homology domain (PH domain)/Phosphotyrosine-binding domain (PTB)"/>
    <property type="match status" value="1"/>
</dbReference>
<evidence type="ECO:0000256" key="1">
    <source>
        <dbReference type="SAM" id="MobiDB-lite"/>
    </source>
</evidence>
<dbReference type="InterPro" id="IPR013625">
    <property type="entry name" value="PTB"/>
</dbReference>
<comment type="caution">
    <text evidence="3">The sequence shown here is derived from an EMBL/GenBank/DDBJ whole genome shotgun (WGS) entry which is preliminary data.</text>
</comment>
<proteinExistence type="predicted"/>
<feature type="region of interest" description="Disordered" evidence="1">
    <location>
        <begin position="1"/>
        <end position="24"/>
    </location>
</feature>
<feature type="compositionally biased region" description="Pro residues" evidence="1">
    <location>
        <begin position="215"/>
        <end position="231"/>
    </location>
</feature>
<dbReference type="GO" id="GO:0032587">
    <property type="term" value="C:ruffle membrane"/>
    <property type="evidence" value="ECO:0007669"/>
    <property type="project" value="TreeGrafter"/>
</dbReference>